<dbReference type="GO" id="GO:0004519">
    <property type="term" value="F:endonuclease activity"/>
    <property type="evidence" value="ECO:0007669"/>
    <property type="project" value="UniProtKB-KW"/>
</dbReference>
<dbReference type="Pfam" id="PF17726">
    <property type="entry name" value="DpnI_C"/>
    <property type="match status" value="1"/>
</dbReference>
<dbReference type="Gene3D" id="3.40.210.30">
    <property type="entry name" value="Dam replacing family, catalytic PD-(D/E)XK domain"/>
    <property type="match status" value="1"/>
</dbReference>
<keyword evidence="2" id="KW-0378">Hydrolase</keyword>
<dbReference type="InterPro" id="IPR043025">
    <property type="entry name" value="DRP_PD-(D/E)XK_dom"/>
</dbReference>
<dbReference type="CDD" id="cd22319">
    <property type="entry name" value="DpnI-like"/>
    <property type="match status" value="1"/>
</dbReference>
<gene>
    <name evidence="2" type="ORF">GN277_19400</name>
</gene>
<dbReference type="InterPro" id="IPR036388">
    <property type="entry name" value="WH-like_DNA-bd_sf"/>
</dbReference>
<dbReference type="Gene3D" id="1.10.10.10">
    <property type="entry name" value="Winged helix-like DNA-binding domain superfamily/Winged helix DNA-binding domain"/>
    <property type="match status" value="1"/>
</dbReference>
<accession>A0A7X3MJA1</accession>
<name>A0A7X3MJA1_9FIRM</name>
<dbReference type="InterPro" id="IPR041368">
    <property type="entry name" value="DRP_C"/>
</dbReference>
<keyword evidence="2" id="KW-0540">Nuclease</keyword>
<keyword evidence="3" id="KW-1185">Reference proteome</keyword>
<dbReference type="Pfam" id="PF06044">
    <property type="entry name" value="DpnI"/>
    <property type="match status" value="1"/>
</dbReference>
<proteinExistence type="predicted"/>
<dbReference type="EMBL" id="WUQX01000001">
    <property type="protein sequence ID" value="MXP77460.1"/>
    <property type="molecule type" value="Genomic_DNA"/>
</dbReference>
<dbReference type="RefSeq" id="WP_159752817.1">
    <property type="nucleotide sequence ID" value="NZ_WUQX01000001.1"/>
</dbReference>
<dbReference type="InterPro" id="IPR010324">
    <property type="entry name" value="DRP"/>
</dbReference>
<sequence>MNLQMDDRVAWEYHSNAQKIRVITESWVNNNLFCPYCGNTYIRQFENNRPVADFYCPNCLEEYELKSKKASINNKIAGGAYDTMIERINSINNPNFFFLHYGKEDLKVKNFIMVPKHFFVPSIIEKRNPLADTARRAGWVGCNIVLRQIPCEGRIYIIKDEIEQPIDSIIANVKKTIFIKQFKIDARGWIIDILNCINKIDGDEFTLNQIYHFVESLALKHPENHYIKDKIRQQLQILRDKGIIEFKGSGHYKKC</sequence>
<organism evidence="2 3">
    <name type="scientific">Sporofaciens musculi</name>
    <dbReference type="NCBI Taxonomy" id="2681861"/>
    <lineage>
        <taxon>Bacteria</taxon>
        <taxon>Bacillati</taxon>
        <taxon>Bacillota</taxon>
        <taxon>Clostridia</taxon>
        <taxon>Lachnospirales</taxon>
        <taxon>Lachnospiraceae</taxon>
        <taxon>Sporofaciens</taxon>
    </lineage>
</organism>
<feature type="domain" description="Dam-replacing protein HTH" evidence="1">
    <location>
        <begin position="186"/>
        <end position="254"/>
    </location>
</feature>
<evidence type="ECO:0000259" key="1">
    <source>
        <dbReference type="Pfam" id="PF17726"/>
    </source>
</evidence>
<keyword evidence="2" id="KW-0255">Endonuclease</keyword>
<dbReference type="AlphaFoldDB" id="A0A7X3MJA1"/>
<reference evidence="2 3" key="1">
    <citation type="submission" date="2019-12" db="EMBL/GenBank/DDBJ databases">
        <title>Sporaefaciens musculi gen. nov., sp. nov., a novel bacterium isolated from the caecum of an obese mouse.</title>
        <authorList>
            <person name="Rasmussen T.S."/>
            <person name="Streidl T."/>
            <person name="Hitch T.C.A."/>
            <person name="Wortmann E."/>
            <person name="Deptula P."/>
            <person name="Hansen M."/>
            <person name="Nielsen D.S."/>
            <person name="Clavel T."/>
            <person name="Vogensen F.K."/>
        </authorList>
    </citation>
    <scope>NUCLEOTIDE SEQUENCE [LARGE SCALE GENOMIC DNA]</scope>
    <source>
        <strain evidence="2 3">WCA-9-b2</strain>
    </source>
</reference>
<comment type="caution">
    <text evidence="2">The sequence shown here is derived from an EMBL/GenBank/DDBJ whole genome shotgun (WGS) entry which is preliminary data.</text>
</comment>
<evidence type="ECO:0000313" key="2">
    <source>
        <dbReference type="EMBL" id="MXP77460.1"/>
    </source>
</evidence>
<protein>
    <submittedName>
        <fullName evidence="2">Restriction endonuclease</fullName>
    </submittedName>
</protein>
<evidence type="ECO:0000313" key="3">
    <source>
        <dbReference type="Proteomes" id="UP000460412"/>
    </source>
</evidence>
<dbReference type="Proteomes" id="UP000460412">
    <property type="component" value="Unassembled WGS sequence"/>
</dbReference>